<sequence length="89" mass="9040">MGTVLSLETSSLVGMSRGPHTFSTSSRAITCHCGCIASNTVVHVSKLDVVCSPAKKKLLHSSAMSRAVMAAAGAVAVAGDIFSDSFVLA</sequence>
<organism evidence="1 2">
    <name type="scientific">Helianthus annuus</name>
    <name type="common">Common sunflower</name>
    <dbReference type="NCBI Taxonomy" id="4232"/>
    <lineage>
        <taxon>Eukaryota</taxon>
        <taxon>Viridiplantae</taxon>
        <taxon>Streptophyta</taxon>
        <taxon>Embryophyta</taxon>
        <taxon>Tracheophyta</taxon>
        <taxon>Spermatophyta</taxon>
        <taxon>Magnoliopsida</taxon>
        <taxon>eudicotyledons</taxon>
        <taxon>Gunneridae</taxon>
        <taxon>Pentapetalae</taxon>
        <taxon>asterids</taxon>
        <taxon>campanulids</taxon>
        <taxon>Asterales</taxon>
        <taxon>Asteraceae</taxon>
        <taxon>Asteroideae</taxon>
        <taxon>Heliantheae alliance</taxon>
        <taxon>Heliantheae</taxon>
        <taxon>Helianthus</taxon>
    </lineage>
</organism>
<protein>
    <submittedName>
        <fullName evidence="1">Uncharacterized protein</fullName>
    </submittedName>
</protein>
<name>A0A9K3IYW8_HELAN</name>
<reference evidence="1" key="1">
    <citation type="journal article" date="2017" name="Nature">
        <title>The sunflower genome provides insights into oil metabolism, flowering and Asterid evolution.</title>
        <authorList>
            <person name="Badouin H."/>
            <person name="Gouzy J."/>
            <person name="Grassa C.J."/>
            <person name="Murat F."/>
            <person name="Staton S.E."/>
            <person name="Cottret L."/>
            <person name="Lelandais-Briere C."/>
            <person name="Owens G.L."/>
            <person name="Carrere S."/>
            <person name="Mayjonade B."/>
            <person name="Legrand L."/>
            <person name="Gill N."/>
            <person name="Kane N.C."/>
            <person name="Bowers J.E."/>
            <person name="Hubner S."/>
            <person name="Bellec A."/>
            <person name="Berard A."/>
            <person name="Berges H."/>
            <person name="Blanchet N."/>
            <person name="Boniface M.C."/>
            <person name="Brunel D."/>
            <person name="Catrice O."/>
            <person name="Chaidir N."/>
            <person name="Claudel C."/>
            <person name="Donnadieu C."/>
            <person name="Faraut T."/>
            <person name="Fievet G."/>
            <person name="Helmstetter N."/>
            <person name="King M."/>
            <person name="Knapp S.J."/>
            <person name="Lai Z."/>
            <person name="Le Paslier M.C."/>
            <person name="Lippi Y."/>
            <person name="Lorenzon L."/>
            <person name="Mandel J.R."/>
            <person name="Marage G."/>
            <person name="Marchand G."/>
            <person name="Marquand E."/>
            <person name="Bret-Mestries E."/>
            <person name="Morien E."/>
            <person name="Nambeesan S."/>
            <person name="Nguyen T."/>
            <person name="Pegot-Espagnet P."/>
            <person name="Pouilly N."/>
            <person name="Raftis F."/>
            <person name="Sallet E."/>
            <person name="Schiex T."/>
            <person name="Thomas J."/>
            <person name="Vandecasteele C."/>
            <person name="Vares D."/>
            <person name="Vear F."/>
            <person name="Vautrin S."/>
            <person name="Crespi M."/>
            <person name="Mangin B."/>
            <person name="Burke J.M."/>
            <person name="Salse J."/>
            <person name="Munos S."/>
            <person name="Vincourt P."/>
            <person name="Rieseberg L.H."/>
            <person name="Langlade N.B."/>
        </authorList>
    </citation>
    <scope>NUCLEOTIDE SEQUENCE</scope>
    <source>
        <tissue evidence="1">Leaves</tissue>
    </source>
</reference>
<evidence type="ECO:0000313" key="1">
    <source>
        <dbReference type="EMBL" id="KAF5805276.1"/>
    </source>
</evidence>
<proteinExistence type="predicted"/>
<accession>A0A9K3IYW8</accession>
<gene>
    <name evidence="1" type="ORF">HanXRQr2_Chr05g0207341</name>
</gene>
<keyword evidence="2" id="KW-1185">Reference proteome</keyword>
<evidence type="ECO:0000313" key="2">
    <source>
        <dbReference type="Proteomes" id="UP000215914"/>
    </source>
</evidence>
<dbReference type="Gramene" id="mRNA:HanXRQr2_Chr05g0207341">
    <property type="protein sequence ID" value="mRNA:HanXRQr2_Chr05g0207341"/>
    <property type="gene ID" value="HanXRQr2_Chr05g0207341"/>
</dbReference>
<dbReference type="Proteomes" id="UP000215914">
    <property type="component" value="Unassembled WGS sequence"/>
</dbReference>
<dbReference type="AlphaFoldDB" id="A0A9K3IYW8"/>
<comment type="caution">
    <text evidence="1">The sequence shown here is derived from an EMBL/GenBank/DDBJ whole genome shotgun (WGS) entry which is preliminary data.</text>
</comment>
<reference evidence="1" key="2">
    <citation type="submission" date="2020-06" db="EMBL/GenBank/DDBJ databases">
        <title>Helianthus annuus Genome sequencing and assembly Release 2.</title>
        <authorList>
            <person name="Gouzy J."/>
            <person name="Langlade N."/>
            <person name="Munos S."/>
        </authorList>
    </citation>
    <scope>NUCLEOTIDE SEQUENCE</scope>
    <source>
        <tissue evidence="1">Leaves</tissue>
    </source>
</reference>
<dbReference type="EMBL" id="MNCJ02000320">
    <property type="protein sequence ID" value="KAF5805276.1"/>
    <property type="molecule type" value="Genomic_DNA"/>
</dbReference>